<dbReference type="PANTHER" id="PTHR30443">
    <property type="entry name" value="INNER MEMBRANE PROTEIN"/>
    <property type="match status" value="1"/>
</dbReference>
<evidence type="ECO:0000259" key="10">
    <source>
        <dbReference type="Pfam" id="PF08019"/>
    </source>
</evidence>
<keyword evidence="2" id="KW-1003">Cell membrane</keyword>
<dbReference type="AlphaFoldDB" id="A0A318H6Z3"/>
<dbReference type="InterPro" id="IPR012549">
    <property type="entry name" value="EptA-like_N"/>
</dbReference>
<dbReference type="Proteomes" id="UP000247811">
    <property type="component" value="Unassembled WGS sequence"/>
</dbReference>
<dbReference type="GO" id="GO:0009245">
    <property type="term" value="P:lipid A biosynthetic process"/>
    <property type="evidence" value="ECO:0007669"/>
    <property type="project" value="TreeGrafter"/>
</dbReference>
<accession>A0A318H6Z3</accession>
<evidence type="ECO:0000256" key="7">
    <source>
        <dbReference type="ARBA" id="ARBA00023136"/>
    </source>
</evidence>
<evidence type="ECO:0000256" key="3">
    <source>
        <dbReference type="ARBA" id="ARBA00022519"/>
    </source>
</evidence>
<feature type="domain" description="Phosphoethanolamine transferase N-terminal" evidence="10">
    <location>
        <begin position="62"/>
        <end position="188"/>
    </location>
</feature>
<dbReference type="NCBIfam" id="NF008593">
    <property type="entry name" value="PRK11560.1"/>
    <property type="match status" value="1"/>
</dbReference>
<dbReference type="GO" id="GO:0043838">
    <property type="term" value="F:phosphatidylethanolamine:Kdo2-lipid A phosphoethanolamine transferase activity"/>
    <property type="evidence" value="ECO:0007669"/>
    <property type="project" value="TreeGrafter"/>
</dbReference>
<dbReference type="EMBL" id="QJJS01000003">
    <property type="protein sequence ID" value="PXW98218.1"/>
    <property type="molecule type" value="Genomic_DNA"/>
</dbReference>
<keyword evidence="4 11" id="KW-0808">Transferase</keyword>
<dbReference type="PANTHER" id="PTHR30443:SF3">
    <property type="entry name" value="KDO(2)-LIPID A PHOSPHOETHANOLAMINE 7''-TRANSFERASE"/>
    <property type="match status" value="1"/>
</dbReference>
<keyword evidence="3" id="KW-0997">Cell inner membrane</keyword>
<dbReference type="InterPro" id="IPR040423">
    <property type="entry name" value="PEA_transferase"/>
</dbReference>
<gene>
    <name evidence="11" type="ORF">C7444_103316</name>
</gene>
<reference evidence="11 12" key="1">
    <citation type="submission" date="2018-05" db="EMBL/GenBank/DDBJ databases">
        <title>Genomic Encyclopedia of Type Strains, Phase IV (KMG-IV): sequencing the most valuable type-strain genomes for metagenomic binning, comparative biology and taxonomic classification.</title>
        <authorList>
            <person name="Goeker M."/>
        </authorList>
    </citation>
    <scope>NUCLEOTIDE SEQUENCE [LARGE SCALE GENOMIC DNA]</scope>
    <source>
        <strain evidence="11 12">DSM 566</strain>
    </source>
</reference>
<dbReference type="GO" id="GO:0009244">
    <property type="term" value="P:lipopolysaccharide core region biosynthetic process"/>
    <property type="evidence" value="ECO:0007669"/>
    <property type="project" value="TreeGrafter"/>
</dbReference>
<keyword evidence="5 8" id="KW-0812">Transmembrane</keyword>
<dbReference type="InterPro" id="IPR000917">
    <property type="entry name" value="Sulfatase_N"/>
</dbReference>
<evidence type="ECO:0000256" key="5">
    <source>
        <dbReference type="ARBA" id="ARBA00022692"/>
    </source>
</evidence>
<feature type="transmembrane region" description="Helical" evidence="8">
    <location>
        <begin position="163"/>
        <end position="182"/>
    </location>
</feature>
<feature type="domain" description="Sulfatase N-terminal" evidence="9">
    <location>
        <begin position="253"/>
        <end position="550"/>
    </location>
</feature>
<evidence type="ECO:0000256" key="1">
    <source>
        <dbReference type="ARBA" id="ARBA00004429"/>
    </source>
</evidence>
<dbReference type="InterPro" id="IPR058130">
    <property type="entry name" value="PEA_transf_C"/>
</dbReference>
<evidence type="ECO:0000256" key="6">
    <source>
        <dbReference type="ARBA" id="ARBA00022989"/>
    </source>
</evidence>
<evidence type="ECO:0000256" key="8">
    <source>
        <dbReference type="SAM" id="Phobius"/>
    </source>
</evidence>
<keyword evidence="6 8" id="KW-1133">Transmembrane helix</keyword>
<keyword evidence="7 8" id="KW-0472">Membrane</keyword>
<evidence type="ECO:0000313" key="12">
    <source>
        <dbReference type="Proteomes" id="UP000247811"/>
    </source>
</evidence>
<name>A0A318H6Z3_9BURK</name>
<comment type="caution">
    <text evidence="11">The sequence shown here is derived from an EMBL/GenBank/DDBJ whole genome shotgun (WGS) entry which is preliminary data.</text>
</comment>
<dbReference type="RefSeq" id="WP_170130637.1">
    <property type="nucleotide sequence ID" value="NZ_QJJS01000003.1"/>
</dbReference>
<evidence type="ECO:0000313" key="11">
    <source>
        <dbReference type="EMBL" id="PXW98218.1"/>
    </source>
</evidence>
<proteinExistence type="predicted"/>
<dbReference type="SUPFAM" id="SSF53649">
    <property type="entry name" value="Alkaline phosphatase-like"/>
    <property type="match status" value="1"/>
</dbReference>
<dbReference type="Pfam" id="PF00884">
    <property type="entry name" value="Sulfatase"/>
    <property type="match status" value="1"/>
</dbReference>
<feature type="transmembrane region" description="Helical" evidence="8">
    <location>
        <begin position="12"/>
        <end position="32"/>
    </location>
</feature>
<feature type="transmembrane region" description="Helical" evidence="8">
    <location>
        <begin position="80"/>
        <end position="103"/>
    </location>
</feature>
<comment type="subcellular location">
    <subcellularLocation>
        <location evidence="1">Cell inner membrane</location>
        <topology evidence="1">Multi-pass membrane protein</topology>
    </subcellularLocation>
</comment>
<evidence type="ECO:0000256" key="4">
    <source>
        <dbReference type="ARBA" id="ARBA00022679"/>
    </source>
</evidence>
<keyword evidence="12" id="KW-1185">Reference proteome</keyword>
<protein>
    <submittedName>
        <fullName evidence="11">Phosphatidylethanolamine:Kdo2-lipid A phosphoethanolamine transferase</fullName>
    </submittedName>
</protein>
<dbReference type="InterPro" id="IPR017850">
    <property type="entry name" value="Alkaline_phosphatase_core_sf"/>
</dbReference>
<dbReference type="Gene3D" id="3.40.720.10">
    <property type="entry name" value="Alkaline Phosphatase, subunit A"/>
    <property type="match status" value="1"/>
</dbReference>
<organism evidence="11 12">
    <name type="scientific">Sphaerotilus hippei</name>
    <dbReference type="NCBI Taxonomy" id="744406"/>
    <lineage>
        <taxon>Bacteria</taxon>
        <taxon>Pseudomonadati</taxon>
        <taxon>Pseudomonadota</taxon>
        <taxon>Betaproteobacteria</taxon>
        <taxon>Burkholderiales</taxon>
        <taxon>Sphaerotilaceae</taxon>
        <taxon>Sphaerotilus</taxon>
    </lineage>
</organism>
<sequence length="578" mass="63497">MDVLNGWHRRGALPPIVVAVLWVGGVFNLPVFRRRLADEYAWADPVLAAWGLGSEVALVLGFAALVFGLGALLGRWGARVLGGLLILVSAACAYYMTFFNVIIGFGVVQATLHSDHELSSEVLGAGLLAWCLLLGLGPAVWWWRRVPPCWWRQPRRRVALARLLAGLLLAVLMFVLAGRSLATVERHLHPDDGGQRPGVAGVAAHAYVPSNWMAGVGMLASRAWVARQLERELVDPAQRHTYVPGASLDELLVVLVIGETARYDRFGLLGHHRDTTPHLAAEPDLVALAARSCDTATQLSLACMFVRPASVRPGEGLQPDTVTEHGVFSVYRRLGFRIDLFAMQGEAGFYNRTGADAYKLREMIAAQPENAGREVDDMLLVPELARAVAQHRAARGAQPQLVILHTKGSHYQYSQRYPRSFARWGPECLHTHAACSSEELFNAFDNSVLYTDQVLKSVRDTVRDRRALVIYVPDHGESIDERTHFHATPRRLAPREQFMVPLVFWATGRFLADPALAQPYRQLQARAAQLAPDQAGHHNLFASMLGCIGVRSPDGGIPAADDLCDRAPVRPGRLAVTP</sequence>
<feature type="transmembrane region" description="Helical" evidence="8">
    <location>
        <begin position="52"/>
        <end position="73"/>
    </location>
</feature>
<dbReference type="Pfam" id="PF08019">
    <property type="entry name" value="EptA_B_N"/>
    <property type="match status" value="1"/>
</dbReference>
<evidence type="ECO:0000259" key="9">
    <source>
        <dbReference type="Pfam" id="PF00884"/>
    </source>
</evidence>
<evidence type="ECO:0000256" key="2">
    <source>
        <dbReference type="ARBA" id="ARBA00022475"/>
    </source>
</evidence>
<feature type="transmembrane region" description="Helical" evidence="8">
    <location>
        <begin position="123"/>
        <end position="143"/>
    </location>
</feature>
<dbReference type="CDD" id="cd16017">
    <property type="entry name" value="LptA"/>
    <property type="match status" value="1"/>
</dbReference>
<dbReference type="GO" id="GO:0005886">
    <property type="term" value="C:plasma membrane"/>
    <property type="evidence" value="ECO:0007669"/>
    <property type="project" value="UniProtKB-SubCell"/>
</dbReference>